<name>A0A178Z2L1_9EURO</name>
<dbReference type="GeneID" id="30015940"/>
<organism evidence="1 2">
    <name type="scientific">Fonsecaea erecta</name>
    <dbReference type="NCBI Taxonomy" id="1367422"/>
    <lineage>
        <taxon>Eukaryota</taxon>
        <taxon>Fungi</taxon>
        <taxon>Dikarya</taxon>
        <taxon>Ascomycota</taxon>
        <taxon>Pezizomycotina</taxon>
        <taxon>Eurotiomycetes</taxon>
        <taxon>Chaetothyriomycetidae</taxon>
        <taxon>Chaetothyriales</taxon>
        <taxon>Herpotrichiellaceae</taxon>
        <taxon>Fonsecaea</taxon>
    </lineage>
</organism>
<accession>A0A178Z2L1</accession>
<comment type="caution">
    <text evidence="1">The sequence shown here is derived from an EMBL/GenBank/DDBJ whole genome shotgun (WGS) entry which is preliminary data.</text>
</comment>
<dbReference type="RefSeq" id="XP_018687379.1">
    <property type="nucleotide sequence ID" value="XM_018843277.1"/>
</dbReference>
<sequence length="106" mass="11521">MVMLTTTKVKLQETHDCEHGGADVKLQEVFYMVNVYAIGALGHYLQQGGRVACMNAAWNNAREHRDEWLSAAVVTDMDSGLGDMVDVKVQTISVVEVVGPTSLPTA</sequence>
<evidence type="ECO:0000313" key="1">
    <source>
        <dbReference type="EMBL" id="OAP54012.1"/>
    </source>
</evidence>
<keyword evidence="2" id="KW-1185">Reference proteome</keyword>
<dbReference type="AlphaFoldDB" id="A0A178Z2L1"/>
<proteinExistence type="predicted"/>
<protein>
    <submittedName>
        <fullName evidence="1">Uncharacterized protein</fullName>
    </submittedName>
</protein>
<gene>
    <name evidence="1" type="ORF">AYL99_11772</name>
</gene>
<reference evidence="1 2" key="1">
    <citation type="submission" date="2016-04" db="EMBL/GenBank/DDBJ databases">
        <title>Draft genome of Fonsecaea erecta CBS 125763.</title>
        <authorList>
            <person name="Weiss V.A."/>
            <person name="Vicente V.A."/>
            <person name="Raittz R.T."/>
            <person name="Moreno L.F."/>
            <person name="De Souza E.M."/>
            <person name="Pedrosa F.O."/>
            <person name="Steffens M.B."/>
            <person name="Faoro H."/>
            <person name="Tadra-Sfeir M.Z."/>
            <person name="Najafzadeh M.J."/>
            <person name="Felipe M.S."/>
            <person name="Teixeira M."/>
            <person name="Sun J."/>
            <person name="Xi L."/>
            <person name="Gomes R."/>
            <person name="De Azevedo C.M."/>
            <person name="Salgado C.G."/>
            <person name="Da Silva M.B."/>
            <person name="Nascimento M.F."/>
            <person name="Queiroz-Telles F."/>
            <person name="Attili D.S."/>
            <person name="Gorbushina A."/>
        </authorList>
    </citation>
    <scope>NUCLEOTIDE SEQUENCE [LARGE SCALE GENOMIC DNA]</scope>
    <source>
        <strain evidence="1 2">CBS 125763</strain>
    </source>
</reference>
<dbReference type="EMBL" id="LVYI01000016">
    <property type="protein sequence ID" value="OAP54012.1"/>
    <property type="molecule type" value="Genomic_DNA"/>
</dbReference>
<evidence type="ECO:0000313" key="2">
    <source>
        <dbReference type="Proteomes" id="UP000078343"/>
    </source>
</evidence>
<dbReference type="Proteomes" id="UP000078343">
    <property type="component" value="Unassembled WGS sequence"/>
</dbReference>